<feature type="region of interest" description="Disordered" evidence="1">
    <location>
        <begin position="113"/>
        <end position="151"/>
    </location>
</feature>
<dbReference type="EMBL" id="JAKCXM010000011">
    <property type="protein sequence ID" value="KAJ0408487.1"/>
    <property type="molecule type" value="Genomic_DNA"/>
</dbReference>
<protein>
    <recommendedName>
        <fullName evidence="5">Transmembrane protein</fullName>
    </recommendedName>
</protein>
<keyword evidence="2" id="KW-1133">Transmembrane helix</keyword>
<evidence type="ECO:0000256" key="1">
    <source>
        <dbReference type="SAM" id="MobiDB-lite"/>
    </source>
</evidence>
<evidence type="ECO:0008006" key="5">
    <source>
        <dbReference type="Google" id="ProtNLM"/>
    </source>
</evidence>
<evidence type="ECO:0000313" key="3">
    <source>
        <dbReference type="EMBL" id="KAJ0408487.1"/>
    </source>
</evidence>
<feature type="transmembrane region" description="Helical" evidence="2">
    <location>
        <begin position="35"/>
        <end position="52"/>
    </location>
</feature>
<organism evidence="3 4">
    <name type="scientific">Pythium insidiosum</name>
    <name type="common">Pythiosis disease agent</name>
    <dbReference type="NCBI Taxonomy" id="114742"/>
    <lineage>
        <taxon>Eukaryota</taxon>
        <taxon>Sar</taxon>
        <taxon>Stramenopiles</taxon>
        <taxon>Oomycota</taxon>
        <taxon>Peronosporomycetes</taxon>
        <taxon>Pythiales</taxon>
        <taxon>Pythiaceae</taxon>
        <taxon>Pythium</taxon>
    </lineage>
</organism>
<evidence type="ECO:0000313" key="4">
    <source>
        <dbReference type="Proteomes" id="UP001209570"/>
    </source>
</evidence>
<sequence>MTLWYYDMLPTSDGEADDERMSRVRDERQRRQGDLLLLSLVFVFLIGSYIVCKHCRCRRHRRRSHAYPAHQHHVRVAGYRYTQLSAPASDSVGYKQAKREATVLVSEMEEPFLGPPEYEQPSYLETAPPAYAHLPSAPPLSDTSEDSPRHV</sequence>
<dbReference type="Proteomes" id="UP001209570">
    <property type="component" value="Unassembled WGS sequence"/>
</dbReference>
<name>A0AAD5QAB8_PYTIN</name>
<keyword evidence="2" id="KW-0472">Membrane</keyword>
<keyword evidence="2" id="KW-0812">Transmembrane</keyword>
<comment type="caution">
    <text evidence="3">The sequence shown here is derived from an EMBL/GenBank/DDBJ whole genome shotgun (WGS) entry which is preliminary data.</text>
</comment>
<proteinExistence type="predicted"/>
<dbReference type="AlphaFoldDB" id="A0AAD5QAB8"/>
<keyword evidence="4" id="KW-1185">Reference proteome</keyword>
<accession>A0AAD5QAB8</accession>
<gene>
    <name evidence="3" type="ORF">P43SY_006417</name>
</gene>
<evidence type="ECO:0000256" key="2">
    <source>
        <dbReference type="SAM" id="Phobius"/>
    </source>
</evidence>
<reference evidence="3" key="1">
    <citation type="submission" date="2021-12" db="EMBL/GenBank/DDBJ databases">
        <title>Prjna785345.</title>
        <authorList>
            <person name="Rujirawat T."/>
            <person name="Krajaejun T."/>
        </authorList>
    </citation>
    <scope>NUCLEOTIDE SEQUENCE</scope>
    <source>
        <strain evidence="3">Pi057C3</strain>
    </source>
</reference>